<keyword evidence="6 7" id="KW-0472">Membrane</keyword>
<feature type="transmembrane region" description="Helical" evidence="7">
    <location>
        <begin position="133"/>
        <end position="152"/>
    </location>
</feature>
<dbReference type="InterPro" id="IPR002656">
    <property type="entry name" value="Acyl_transf_3_dom"/>
</dbReference>
<dbReference type="RefSeq" id="WP_075705876.1">
    <property type="nucleotide sequence ID" value="NZ_MJMJ01000001.1"/>
</dbReference>
<reference evidence="9 10" key="1">
    <citation type="submission" date="2016-09" db="EMBL/GenBank/DDBJ databases">
        <title>Genomic Taxonomy of the Vibrionaceae.</title>
        <authorList>
            <person name="Gonzalez-Castillo A."/>
            <person name="Gomez-Gil B."/>
            <person name="Enciso-Ibarra K."/>
        </authorList>
    </citation>
    <scope>NUCLEOTIDE SEQUENCE [LARGE SCALE GENOMIC DNA]</scope>
    <source>
        <strain evidence="9 10">CAIM 703</strain>
    </source>
</reference>
<dbReference type="EMBL" id="MJMJ01000001">
    <property type="protein sequence ID" value="OLQ93237.1"/>
    <property type="molecule type" value="Genomic_DNA"/>
</dbReference>
<accession>A0A1Q9HQT0</accession>
<dbReference type="Proteomes" id="UP000186313">
    <property type="component" value="Unassembled WGS sequence"/>
</dbReference>
<dbReference type="AlphaFoldDB" id="A0A1Q9HQT0"/>
<feature type="transmembrane region" description="Helical" evidence="7">
    <location>
        <begin position="159"/>
        <end position="178"/>
    </location>
</feature>
<evidence type="ECO:0000256" key="6">
    <source>
        <dbReference type="ARBA" id="ARBA00023136"/>
    </source>
</evidence>
<keyword evidence="4 7" id="KW-0812">Transmembrane</keyword>
<comment type="similarity">
    <text evidence="2">Belongs to the acyltransferase 3 family.</text>
</comment>
<dbReference type="PANTHER" id="PTHR40074:SF2">
    <property type="entry name" value="O-ACETYLTRANSFERASE WECH"/>
    <property type="match status" value="1"/>
</dbReference>
<organism evidence="9 10">
    <name type="scientific">Vibrio panuliri</name>
    <dbReference type="NCBI Taxonomy" id="1381081"/>
    <lineage>
        <taxon>Bacteria</taxon>
        <taxon>Pseudomonadati</taxon>
        <taxon>Pseudomonadota</taxon>
        <taxon>Gammaproteobacteria</taxon>
        <taxon>Vibrionales</taxon>
        <taxon>Vibrionaceae</taxon>
        <taxon>Vibrio</taxon>
    </lineage>
</organism>
<keyword evidence="5 7" id="KW-1133">Transmembrane helix</keyword>
<evidence type="ECO:0000313" key="10">
    <source>
        <dbReference type="Proteomes" id="UP000186313"/>
    </source>
</evidence>
<dbReference type="GO" id="GO:0009246">
    <property type="term" value="P:enterobacterial common antigen biosynthetic process"/>
    <property type="evidence" value="ECO:0007669"/>
    <property type="project" value="TreeGrafter"/>
</dbReference>
<evidence type="ECO:0000256" key="4">
    <source>
        <dbReference type="ARBA" id="ARBA00022692"/>
    </source>
</evidence>
<evidence type="ECO:0000256" key="7">
    <source>
        <dbReference type="SAM" id="Phobius"/>
    </source>
</evidence>
<evidence type="ECO:0000256" key="2">
    <source>
        <dbReference type="ARBA" id="ARBA00007400"/>
    </source>
</evidence>
<feature type="transmembrane region" description="Helical" evidence="7">
    <location>
        <begin position="82"/>
        <end position="100"/>
    </location>
</feature>
<dbReference type="GO" id="GO:0005886">
    <property type="term" value="C:plasma membrane"/>
    <property type="evidence" value="ECO:0007669"/>
    <property type="project" value="UniProtKB-SubCell"/>
</dbReference>
<feature type="transmembrane region" description="Helical" evidence="7">
    <location>
        <begin position="218"/>
        <end position="236"/>
    </location>
</feature>
<gene>
    <name evidence="9" type="ORF">BIY22_01735</name>
</gene>
<dbReference type="OrthoDB" id="1072135at2"/>
<feature type="domain" description="Acyltransferase 3" evidence="8">
    <location>
        <begin position="7"/>
        <end position="325"/>
    </location>
</feature>
<keyword evidence="3" id="KW-1003">Cell membrane</keyword>
<name>A0A1Q9HQT0_9VIBR</name>
<dbReference type="PANTHER" id="PTHR40074">
    <property type="entry name" value="O-ACETYLTRANSFERASE WECH"/>
    <property type="match status" value="1"/>
</dbReference>
<evidence type="ECO:0000256" key="1">
    <source>
        <dbReference type="ARBA" id="ARBA00004651"/>
    </source>
</evidence>
<dbReference type="STRING" id="1381081.BIY22_01735"/>
<feature type="transmembrane region" description="Helical" evidence="7">
    <location>
        <begin position="12"/>
        <end position="33"/>
    </location>
</feature>
<feature type="transmembrane region" description="Helical" evidence="7">
    <location>
        <begin position="312"/>
        <end position="330"/>
    </location>
</feature>
<protein>
    <submittedName>
        <fullName evidence="9">Fucose 4-O-acetylase</fullName>
    </submittedName>
</protein>
<proteinExistence type="inferred from homology"/>
<evidence type="ECO:0000256" key="5">
    <source>
        <dbReference type="ARBA" id="ARBA00022989"/>
    </source>
</evidence>
<dbReference type="Pfam" id="PF01757">
    <property type="entry name" value="Acyl_transf_3"/>
    <property type="match status" value="1"/>
</dbReference>
<comment type="subcellular location">
    <subcellularLocation>
        <location evidence="1">Cell membrane</location>
        <topology evidence="1">Multi-pass membrane protein</topology>
    </subcellularLocation>
</comment>
<feature type="transmembrane region" description="Helical" evidence="7">
    <location>
        <begin position="39"/>
        <end position="62"/>
    </location>
</feature>
<feature type="transmembrane region" description="Helical" evidence="7">
    <location>
        <begin position="248"/>
        <end position="269"/>
    </location>
</feature>
<feature type="transmembrane region" description="Helical" evidence="7">
    <location>
        <begin position="184"/>
        <end position="206"/>
    </location>
</feature>
<comment type="caution">
    <text evidence="9">The sequence shown here is derived from an EMBL/GenBank/DDBJ whole genome shotgun (WGS) entry which is preliminary data.</text>
</comment>
<sequence>MEAKKITSIELGRLVAIFVVVAMHCQMFLSYFLYQDTPWFGFIFNQSTRFAVPLFFLISGYLIQPKLTAAPMTTLKRYCTPLMRVFIVWSVICLLMPFNLQTVLTDGYLAERSGYWGYLMQAPVNTLLEGGLVHLWFIPALMIAALITALLLNAGKGAWLLPVAVVLYVYGVLAGSYVNLTELWSPFFTRNGPFFSTLMFAIGFVIREKNIRTSSAQAIMLALVGMALHFSEAYWLTSFDQPFNGNDFLFGTLLWGTGTFLFLLAKPNLGNTPWVLNLSKSVLAIYVSHLPIIILMMNVAGGLQLSGPLKDAVVFSGTIILTLLLVKGVEKTPLNQWLFR</sequence>
<evidence type="ECO:0000256" key="3">
    <source>
        <dbReference type="ARBA" id="ARBA00022475"/>
    </source>
</evidence>
<evidence type="ECO:0000313" key="9">
    <source>
        <dbReference type="EMBL" id="OLQ93237.1"/>
    </source>
</evidence>
<feature type="transmembrane region" description="Helical" evidence="7">
    <location>
        <begin position="281"/>
        <end position="300"/>
    </location>
</feature>
<dbReference type="GO" id="GO:0016413">
    <property type="term" value="F:O-acetyltransferase activity"/>
    <property type="evidence" value="ECO:0007669"/>
    <property type="project" value="TreeGrafter"/>
</dbReference>
<evidence type="ECO:0000259" key="8">
    <source>
        <dbReference type="Pfam" id="PF01757"/>
    </source>
</evidence>